<reference evidence="1" key="1">
    <citation type="submission" date="2020-06" db="EMBL/GenBank/DDBJ databases">
        <title>Draft genome of Bugula neritina, a colonial animal packing powerful symbionts and potential medicines.</title>
        <authorList>
            <person name="Rayko M."/>
        </authorList>
    </citation>
    <scope>NUCLEOTIDE SEQUENCE [LARGE SCALE GENOMIC DNA]</scope>
    <source>
        <strain evidence="1">Kwan_BN1</strain>
    </source>
</reference>
<organism evidence="1 2">
    <name type="scientific">Bugula neritina</name>
    <name type="common">Brown bryozoan</name>
    <name type="synonym">Sertularia neritina</name>
    <dbReference type="NCBI Taxonomy" id="10212"/>
    <lineage>
        <taxon>Eukaryota</taxon>
        <taxon>Metazoa</taxon>
        <taxon>Spiralia</taxon>
        <taxon>Lophotrochozoa</taxon>
        <taxon>Bryozoa</taxon>
        <taxon>Gymnolaemata</taxon>
        <taxon>Cheilostomatida</taxon>
        <taxon>Flustrina</taxon>
        <taxon>Buguloidea</taxon>
        <taxon>Bugulidae</taxon>
        <taxon>Bugula</taxon>
    </lineage>
</organism>
<protein>
    <submittedName>
        <fullName evidence="1">Uncharacterized protein</fullName>
    </submittedName>
</protein>
<proteinExistence type="predicted"/>
<keyword evidence="2" id="KW-1185">Reference proteome</keyword>
<gene>
    <name evidence="1" type="ORF">EB796_021838</name>
</gene>
<dbReference type="EMBL" id="VXIV02003208">
    <property type="protein sequence ID" value="KAF6019867.1"/>
    <property type="molecule type" value="Genomic_DNA"/>
</dbReference>
<sequence length="82" mass="9761">MATLYYTPFQKDDPGELPSPDAIENILPDYKYIFYDPNRKKKDKPAETQLRKRWKKIVQLQLQNLVKELKSLLRLQLLIPAM</sequence>
<dbReference type="Proteomes" id="UP000593567">
    <property type="component" value="Unassembled WGS sequence"/>
</dbReference>
<name>A0A7J7J209_BUGNE</name>
<comment type="caution">
    <text evidence="1">The sequence shown here is derived from an EMBL/GenBank/DDBJ whole genome shotgun (WGS) entry which is preliminary data.</text>
</comment>
<evidence type="ECO:0000313" key="2">
    <source>
        <dbReference type="Proteomes" id="UP000593567"/>
    </source>
</evidence>
<dbReference type="OrthoDB" id="552574at2759"/>
<evidence type="ECO:0000313" key="1">
    <source>
        <dbReference type="EMBL" id="KAF6019867.1"/>
    </source>
</evidence>
<accession>A0A7J7J209</accession>
<dbReference type="AlphaFoldDB" id="A0A7J7J209"/>